<dbReference type="Pfam" id="PF01413">
    <property type="entry name" value="C4"/>
    <property type="match status" value="1"/>
</dbReference>
<dbReference type="PROSITE" id="PS51403">
    <property type="entry name" value="NC1_IV"/>
    <property type="match status" value="1"/>
</dbReference>
<dbReference type="GO" id="GO:0005581">
    <property type="term" value="C:collagen trimer"/>
    <property type="evidence" value="ECO:0007669"/>
    <property type="project" value="UniProtKB-KW"/>
</dbReference>
<evidence type="ECO:0000256" key="8">
    <source>
        <dbReference type="SAM" id="MobiDB-lite"/>
    </source>
</evidence>
<keyword evidence="3" id="KW-0272">Extracellular matrix</keyword>
<dbReference type="InterPro" id="IPR016187">
    <property type="entry name" value="CTDL_fold"/>
</dbReference>
<proteinExistence type="predicted"/>
<dbReference type="SMART" id="SM00111">
    <property type="entry name" value="C4"/>
    <property type="match status" value="1"/>
</dbReference>
<evidence type="ECO:0000256" key="4">
    <source>
        <dbReference type="ARBA" id="ARBA00022737"/>
    </source>
</evidence>
<dbReference type="Gene3D" id="2.170.240.10">
    <property type="entry name" value="Collagen IV, non-collagenous"/>
    <property type="match status" value="1"/>
</dbReference>
<evidence type="ECO:0000256" key="5">
    <source>
        <dbReference type="ARBA" id="ARBA00022869"/>
    </source>
</evidence>
<gene>
    <name evidence="10" type="ORF">GCK32_000574</name>
</gene>
<keyword evidence="6" id="KW-0176">Collagen</keyword>
<dbReference type="SUPFAM" id="SSF56436">
    <property type="entry name" value="C-type lectin-like"/>
    <property type="match status" value="1"/>
</dbReference>
<feature type="region of interest" description="Disordered" evidence="8">
    <location>
        <begin position="1"/>
        <end position="94"/>
    </location>
</feature>
<dbReference type="EMBL" id="WIXE01016760">
    <property type="protein sequence ID" value="KAK5972325.1"/>
    <property type="molecule type" value="Genomic_DNA"/>
</dbReference>
<evidence type="ECO:0000259" key="9">
    <source>
        <dbReference type="PROSITE" id="PS51403"/>
    </source>
</evidence>
<sequence>MADSVKHDDPKPWTSLEGRGPTSWLHRPGAASITVLGQKGEPGLPGVPGIRGEKGLPGLDGTPGVDGPPGTSGAHGGLDGAPRGPAGPPHRDGFLLVKHSQTTDIPRCPEGYTKLWDGYSLLYIEGNEKSHNQDLETASSPEKLSS</sequence>
<evidence type="ECO:0000256" key="3">
    <source>
        <dbReference type="ARBA" id="ARBA00022530"/>
    </source>
</evidence>
<evidence type="ECO:0000256" key="6">
    <source>
        <dbReference type="ARBA" id="ARBA00023119"/>
    </source>
</evidence>
<name>A0AAN8FLY9_TRICO</name>
<protein>
    <recommendedName>
        <fullName evidence="9">Collagen IV NC1 domain-containing protein</fullName>
    </recommendedName>
</protein>
<dbReference type="InterPro" id="IPR001442">
    <property type="entry name" value="Collagen_IV_NC"/>
</dbReference>
<dbReference type="InterPro" id="IPR036954">
    <property type="entry name" value="Collagen_IV_NC_sf"/>
</dbReference>
<organism evidence="10 11">
    <name type="scientific">Trichostrongylus colubriformis</name>
    <name type="common">Black scour worm</name>
    <dbReference type="NCBI Taxonomy" id="6319"/>
    <lineage>
        <taxon>Eukaryota</taxon>
        <taxon>Metazoa</taxon>
        <taxon>Ecdysozoa</taxon>
        <taxon>Nematoda</taxon>
        <taxon>Chromadorea</taxon>
        <taxon>Rhabditida</taxon>
        <taxon>Rhabditina</taxon>
        <taxon>Rhabditomorpha</taxon>
        <taxon>Strongyloidea</taxon>
        <taxon>Trichostrongylidae</taxon>
        <taxon>Trichostrongylus</taxon>
    </lineage>
</organism>
<keyword evidence="4" id="KW-0677">Repeat</keyword>
<dbReference type="GO" id="GO:0005604">
    <property type="term" value="C:basement membrane"/>
    <property type="evidence" value="ECO:0007669"/>
    <property type="project" value="UniProtKB-SubCell"/>
</dbReference>
<dbReference type="GO" id="GO:0005201">
    <property type="term" value="F:extracellular matrix structural constituent"/>
    <property type="evidence" value="ECO:0007669"/>
    <property type="project" value="InterPro"/>
</dbReference>
<evidence type="ECO:0000256" key="7">
    <source>
        <dbReference type="ARBA" id="ARBA00023157"/>
    </source>
</evidence>
<feature type="domain" description="Collagen IV NC1" evidence="9">
    <location>
        <begin position="93"/>
        <end position="146"/>
    </location>
</feature>
<comment type="subcellular location">
    <subcellularLocation>
        <location evidence="1">Secreted</location>
        <location evidence="1">Extracellular space</location>
        <location evidence="1">Extracellular matrix</location>
        <location evidence="1">Basement membrane</location>
    </subcellularLocation>
</comment>
<evidence type="ECO:0000313" key="11">
    <source>
        <dbReference type="Proteomes" id="UP001331761"/>
    </source>
</evidence>
<keyword evidence="5" id="KW-0084">Basement membrane</keyword>
<keyword evidence="7" id="KW-1015">Disulfide bond</keyword>
<evidence type="ECO:0000256" key="1">
    <source>
        <dbReference type="ARBA" id="ARBA00004302"/>
    </source>
</evidence>
<dbReference type="AlphaFoldDB" id="A0AAN8FLY9"/>
<feature type="compositionally biased region" description="Low complexity" evidence="8">
    <location>
        <begin position="56"/>
        <end position="72"/>
    </location>
</feature>
<keyword evidence="11" id="KW-1185">Reference proteome</keyword>
<accession>A0AAN8FLY9</accession>
<evidence type="ECO:0000256" key="2">
    <source>
        <dbReference type="ARBA" id="ARBA00022525"/>
    </source>
</evidence>
<comment type="caution">
    <text evidence="10">The sequence shown here is derived from an EMBL/GenBank/DDBJ whole genome shotgun (WGS) entry which is preliminary data.</text>
</comment>
<reference evidence="10 11" key="1">
    <citation type="submission" date="2019-10" db="EMBL/GenBank/DDBJ databases">
        <title>Assembly and Annotation for the nematode Trichostrongylus colubriformis.</title>
        <authorList>
            <person name="Martin J."/>
        </authorList>
    </citation>
    <scope>NUCLEOTIDE SEQUENCE [LARGE SCALE GENOMIC DNA]</scope>
    <source>
        <strain evidence="10">G859</strain>
        <tissue evidence="10">Whole worm</tissue>
    </source>
</reference>
<dbReference type="Proteomes" id="UP001331761">
    <property type="component" value="Unassembled WGS sequence"/>
</dbReference>
<keyword evidence="2" id="KW-0964">Secreted</keyword>
<evidence type="ECO:0000313" key="10">
    <source>
        <dbReference type="EMBL" id="KAK5972325.1"/>
    </source>
</evidence>
<feature type="compositionally biased region" description="Basic and acidic residues" evidence="8">
    <location>
        <begin position="1"/>
        <end position="11"/>
    </location>
</feature>